<dbReference type="SUPFAM" id="SSF55103">
    <property type="entry name" value="FAD-linked oxidases, C-terminal domain"/>
    <property type="match status" value="1"/>
</dbReference>
<dbReference type="GO" id="GO:0004458">
    <property type="term" value="F:D-lactate dehydrogenase (cytochrome) activity"/>
    <property type="evidence" value="ECO:0007669"/>
    <property type="project" value="TreeGrafter"/>
</dbReference>
<dbReference type="GO" id="GO:0071949">
    <property type="term" value="F:FAD binding"/>
    <property type="evidence" value="ECO:0007669"/>
    <property type="project" value="InterPro"/>
</dbReference>
<dbReference type="eggNOG" id="KOG1232">
    <property type="taxonomic scope" value="Eukaryota"/>
</dbReference>
<keyword evidence="2" id="KW-0285">Flavoprotein</keyword>
<dbReference type="InterPro" id="IPR016169">
    <property type="entry name" value="FAD-bd_PCMH_sub2"/>
</dbReference>
<keyword evidence="3" id="KW-0274">FAD</keyword>
<dbReference type="InterPro" id="IPR036318">
    <property type="entry name" value="FAD-bd_PCMH-like_sf"/>
</dbReference>
<keyword evidence="6" id="KW-1185">Reference proteome</keyword>
<dbReference type="PANTHER" id="PTHR11748:SF111">
    <property type="entry name" value="D-LACTATE DEHYDROGENASE, MITOCHONDRIAL-RELATED"/>
    <property type="match status" value="1"/>
</dbReference>
<proteinExistence type="inferred from homology"/>
<protein>
    <recommendedName>
        <fullName evidence="4">FAD-binding PCMH-type domain-containing protein</fullName>
    </recommendedName>
</protein>
<accession>D2VCG3</accession>
<dbReference type="GO" id="GO:1903457">
    <property type="term" value="P:lactate catabolic process"/>
    <property type="evidence" value="ECO:0007669"/>
    <property type="project" value="TreeGrafter"/>
</dbReference>
<dbReference type="InterPro" id="IPR016164">
    <property type="entry name" value="FAD-linked_Oxase-like_C"/>
</dbReference>
<gene>
    <name evidence="5" type="ORF">NAEGRDRAFT_48420</name>
</gene>
<dbReference type="InterPro" id="IPR016167">
    <property type="entry name" value="FAD-bd_PCMH_sub1"/>
</dbReference>
<feature type="domain" description="FAD-binding PCMH-type" evidence="4">
    <location>
        <begin position="111"/>
        <end position="306"/>
    </location>
</feature>
<dbReference type="Gene3D" id="1.10.45.10">
    <property type="entry name" value="Vanillyl-alcohol Oxidase, Chain A, domain 4"/>
    <property type="match status" value="1"/>
</dbReference>
<dbReference type="GeneID" id="8850414"/>
<dbReference type="PANTHER" id="PTHR11748">
    <property type="entry name" value="D-LACTATE DEHYDROGENASE"/>
    <property type="match status" value="1"/>
</dbReference>
<sequence>MVMNNKESTVAALLKSKHTGSLVSNSVRNKMEISHANLSPIKPYMQEEDVEYQQHEQHQVAVLHENMYLHLGNFRMERALEEWSNIFSPDQICTDPNMLKTLLQDCSAMEQVNQVRAVIYPTDKEQIVKLVKISNKFKIPIYPVSTGNNWGYGSMNPPPQHDVSTNSVREGIILNMSRMTEIKFDIKSGVVTVQPGVTQRLLNQYLKDNNLSYLIPVTGGGPDTSLLGNALERGYGITPHADHFSACMSLEAILPNGEVYNSMLHQMGAPQIDKLYKWGTGPYVCGIFTQGNFGIVTEMSIALATRPERVEAFFFAVDELDVGVQKVKEILTKIGNVTGSINLMNNRRMISMTLPYPKEKIGKDQVIPDEMLSNMQKSIGVSNWNGAGTIYGSEQVVKAAKKEIKKILKQSTRKIIFLNPKETSTYCSILDKVSFVQNIPIVKALYAVNESLKLMNGEPSQVALPLAYWKAGKKPTEKPMNPSQDGCGLLWFAPLVPLHPENVQEFVELAQRVCIKHGIEPLITLTSMNDRACDSTIPILFDRSDPEQVKKAHQCFDELFEEGSKLGYVPYRLNVNAMRKVSDRKAVPSILKSLKTAIDPNNIIAPGRYGL</sequence>
<dbReference type="RefSeq" id="XP_002678046.1">
    <property type="nucleotide sequence ID" value="XM_002678000.1"/>
</dbReference>
<dbReference type="OrthoDB" id="5332616at2759"/>
<dbReference type="PROSITE" id="PS51387">
    <property type="entry name" value="FAD_PCMH"/>
    <property type="match status" value="1"/>
</dbReference>
<dbReference type="InterPro" id="IPR016171">
    <property type="entry name" value="Vanillyl_alc_oxidase_C-sub2"/>
</dbReference>
<reference evidence="5 6" key="1">
    <citation type="journal article" date="2010" name="Cell">
        <title>The genome of Naegleria gruberi illuminates early eukaryotic versatility.</title>
        <authorList>
            <person name="Fritz-Laylin L.K."/>
            <person name="Prochnik S.E."/>
            <person name="Ginger M.L."/>
            <person name="Dacks J.B."/>
            <person name="Carpenter M.L."/>
            <person name="Field M.C."/>
            <person name="Kuo A."/>
            <person name="Paredez A."/>
            <person name="Chapman J."/>
            <person name="Pham J."/>
            <person name="Shu S."/>
            <person name="Neupane R."/>
            <person name="Cipriano M."/>
            <person name="Mancuso J."/>
            <person name="Tu H."/>
            <person name="Salamov A."/>
            <person name="Lindquist E."/>
            <person name="Shapiro H."/>
            <person name="Lucas S."/>
            <person name="Grigoriev I.V."/>
            <person name="Cande W.Z."/>
            <person name="Fulton C."/>
            <person name="Rokhsar D.S."/>
            <person name="Dawson S.C."/>
        </authorList>
    </citation>
    <scope>NUCLEOTIDE SEQUENCE [LARGE SCALE GENOMIC DNA]</scope>
    <source>
        <strain evidence="5 6">NEG-M</strain>
    </source>
</reference>
<comment type="similarity">
    <text evidence="1">Belongs to the FAD-binding oxidoreductase/transferase type 4 family.</text>
</comment>
<dbReference type="SUPFAM" id="SSF56176">
    <property type="entry name" value="FAD-binding/transporter-associated domain-like"/>
    <property type="match status" value="1"/>
</dbReference>
<dbReference type="InParanoid" id="D2VCG3"/>
<dbReference type="Gene3D" id="3.30.465.10">
    <property type="match status" value="1"/>
</dbReference>
<dbReference type="Gene3D" id="3.30.43.10">
    <property type="entry name" value="Uridine Diphospho-n-acetylenolpyruvylglucosamine Reductase, domain 2"/>
    <property type="match status" value="1"/>
</dbReference>
<dbReference type="Gene3D" id="3.40.462.10">
    <property type="entry name" value="FAD-linked oxidases, C-terminal domain"/>
    <property type="match status" value="1"/>
</dbReference>
<dbReference type="GO" id="GO:0008720">
    <property type="term" value="F:D-lactate dehydrogenase (NAD+) activity"/>
    <property type="evidence" value="ECO:0007669"/>
    <property type="project" value="TreeGrafter"/>
</dbReference>
<dbReference type="OMA" id="NVPTIRH"/>
<evidence type="ECO:0000256" key="3">
    <source>
        <dbReference type="ARBA" id="ARBA00022827"/>
    </source>
</evidence>
<dbReference type="Proteomes" id="UP000006671">
    <property type="component" value="Unassembled WGS sequence"/>
</dbReference>
<evidence type="ECO:0000256" key="1">
    <source>
        <dbReference type="ARBA" id="ARBA00008000"/>
    </source>
</evidence>
<dbReference type="VEuPathDB" id="AmoebaDB:NAEGRDRAFT_48420"/>
<evidence type="ECO:0000256" key="2">
    <source>
        <dbReference type="ARBA" id="ARBA00022630"/>
    </source>
</evidence>
<dbReference type="STRING" id="5762.D2VCG3"/>
<dbReference type="AlphaFoldDB" id="D2VCG3"/>
<name>D2VCG3_NAEGR</name>
<evidence type="ECO:0000313" key="6">
    <source>
        <dbReference type="Proteomes" id="UP000006671"/>
    </source>
</evidence>
<dbReference type="InterPro" id="IPR006094">
    <property type="entry name" value="Oxid_FAD_bind_N"/>
</dbReference>
<organism evidence="6">
    <name type="scientific">Naegleria gruberi</name>
    <name type="common">Amoeba</name>
    <dbReference type="NCBI Taxonomy" id="5762"/>
    <lineage>
        <taxon>Eukaryota</taxon>
        <taxon>Discoba</taxon>
        <taxon>Heterolobosea</taxon>
        <taxon>Tetramitia</taxon>
        <taxon>Eutetramitia</taxon>
        <taxon>Vahlkampfiidae</taxon>
        <taxon>Naegleria</taxon>
    </lineage>
</organism>
<dbReference type="InterPro" id="IPR016166">
    <property type="entry name" value="FAD-bd_PCMH"/>
</dbReference>
<dbReference type="Pfam" id="PF01565">
    <property type="entry name" value="FAD_binding_4"/>
    <property type="match status" value="1"/>
</dbReference>
<dbReference type="KEGG" id="ngr:NAEGRDRAFT_48420"/>
<evidence type="ECO:0000313" key="5">
    <source>
        <dbReference type="EMBL" id="EFC45302.1"/>
    </source>
</evidence>
<dbReference type="EMBL" id="GG738863">
    <property type="protein sequence ID" value="EFC45302.1"/>
    <property type="molecule type" value="Genomic_DNA"/>
</dbReference>
<dbReference type="InterPro" id="IPR016170">
    <property type="entry name" value="Cytok_DH_C_sf"/>
</dbReference>
<evidence type="ECO:0000259" key="4">
    <source>
        <dbReference type="PROSITE" id="PS51387"/>
    </source>
</evidence>